<dbReference type="RefSeq" id="WP_141789490.1">
    <property type="nucleotide sequence ID" value="NZ_BAAAKX010000012.1"/>
</dbReference>
<dbReference type="InterPro" id="IPR000182">
    <property type="entry name" value="GNAT_dom"/>
</dbReference>
<evidence type="ECO:0000313" key="5">
    <source>
        <dbReference type="Proteomes" id="UP000319514"/>
    </source>
</evidence>
<keyword evidence="1 4" id="KW-0808">Transferase</keyword>
<dbReference type="InterPro" id="IPR050832">
    <property type="entry name" value="Bact_Acetyltransf"/>
</dbReference>
<sequence length="161" mass="17879">MTTIEVRPVTPADWRAYREVRLAMLLDAPWAFGSTHSDALTIDDDGWRERVSSAEYWLAWCGGDPVGSVCLSDRLAEPGEANIFGMWVDPTVRGRSIGARLVQAALARAREAGKERVTLHVVDSNPAARRLYERLGFAATGRTEPYPHDPDVREIEMACPL</sequence>
<accession>A0A542ZN69</accession>
<reference evidence="4 5" key="1">
    <citation type="submission" date="2019-06" db="EMBL/GenBank/DDBJ databases">
        <title>Sequencing the genomes of 1000 actinobacteria strains.</title>
        <authorList>
            <person name="Klenk H.-P."/>
        </authorList>
    </citation>
    <scope>NUCLEOTIDE SEQUENCE [LARGE SCALE GENOMIC DNA]</scope>
    <source>
        <strain evidence="4 5">DSM 18082</strain>
    </source>
</reference>
<dbReference type="Proteomes" id="UP000319514">
    <property type="component" value="Unassembled WGS sequence"/>
</dbReference>
<evidence type="ECO:0000259" key="3">
    <source>
        <dbReference type="PROSITE" id="PS51186"/>
    </source>
</evidence>
<dbReference type="AlphaFoldDB" id="A0A542ZN69"/>
<dbReference type="InterPro" id="IPR016181">
    <property type="entry name" value="Acyl_CoA_acyltransferase"/>
</dbReference>
<evidence type="ECO:0000313" key="4">
    <source>
        <dbReference type="EMBL" id="TQL61747.1"/>
    </source>
</evidence>
<dbReference type="GO" id="GO:0016747">
    <property type="term" value="F:acyltransferase activity, transferring groups other than amino-acyl groups"/>
    <property type="evidence" value="ECO:0007669"/>
    <property type="project" value="InterPro"/>
</dbReference>
<evidence type="ECO:0000256" key="1">
    <source>
        <dbReference type="ARBA" id="ARBA00022679"/>
    </source>
</evidence>
<dbReference type="Pfam" id="PF00583">
    <property type="entry name" value="Acetyltransf_1"/>
    <property type="match status" value="1"/>
</dbReference>
<gene>
    <name evidence="4" type="ORF">FB474_3166</name>
</gene>
<dbReference type="PANTHER" id="PTHR43877:SF2">
    <property type="entry name" value="AMINOALKYLPHOSPHONATE N-ACETYLTRANSFERASE-RELATED"/>
    <property type="match status" value="1"/>
</dbReference>
<dbReference type="OrthoDB" id="9799092at2"/>
<name>A0A542ZN69_9MICO</name>
<keyword evidence="2" id="KW-0012">Acyltransferase</keyword>
<dbReference type="Gene3D" id="3.40.630.30">
    <property type="match status" value="1"/>
</dbReference>
<dbReference type="EMBL" id="VFOQ01000001">
    <property type="protein sequence ID" value="TQL61747.1"/>
    <property type="molecule type" value="Genomic_DNA"/>
</dbReference>
<proteinExistence type="predicted"/>
<dbReference type="PROSITE" id="PS51186">
    <property type="entry name" value="GNAT"/>
    <property type="match status" value="1"/>
</dbReference>
<feature type="domain" description="N-acetyltransferase" evidence="3">
    <location>
        <begin position="4"/>
        <end position="161"/>
    </location>
</feature>
<keyword evidence="5" id="KW-1185">Reference proteome</keyword>
<protein>
    <submittedName>
        <fullName evidence="4">Acetyltransferase (GNAT) family protein</fullName>
    </submittedName>
</protein>
<comment type="caution">
    <text evidence="4">The sequence shown here is derived from an EMBL/GenBank/DDBJ whole genome shotgun (WGS) entry which is preliminary data.</text>
</comment>
<dbReference type="SUPFAM" id="SSF55729">
    <property type="entry name" value="Acyl-CoA N-acyltransferases (Nat)"/>
    <property type="match status" value="1"/>
</dbReference>
<dbReference type="PANTHER" id="PTHR43877">
    <property type="entry name" value="AMINOALKYLPHOSPHONATE N-ACETYLTRANSFERASE-RELATED-RELATED"/>
    <property type="match status" value="1"/>
</dbReference>
<organism evidence="4 5">
    <name type="scientific">Oryzihumus leptocrescens</name>
    <dbReference type="NCBI Taxonomy" id="297536"/>
    <lineage>
        <taxon>Bacteria</taxon>
        <taxon>Bacillati</taxon>
        <taxon>Actinomycetota</taxon>
        <taxon>Actinomycetes</taxon>
        <taxon>Micrococcales</taxon>
        <taxon>Intrasporangiaceae</taxon>
        <taxon>Oryzihumus</taxon>
    </lineage>
</organism>
<evidence type="ECO:0000256" key="2">
    <source>
        <dbReference type="ARBA" id="ARBA00023315"/>
    </source>
</evidence>
<dbReference type="CDD" id="cd04301">
    <property type="entry name" value="NAT_SF"/>
    <property type="match status" value="1"/>
</dbReference>